<evidence type="ECO:0000259" key="2">
    <source>
        <dbReference type="PROSITE" id="PS50110"/>
    </source>
</evidence>
<accession>A0ABV7L114</accession>
<dbReference type="InterPro" id="IPR001633">
    <property type="entry name" value="EAL_dom"/>
</dbReference>
<dbReference type="SMART" id="SM00052">
    <property type="entry name" value="EAL"/>
    <property type="match status" value="1"/>
</dbReference>
<feature type="domain" description="EAL" evidence="3">
    <location>
        <begin position="91"/>
        <end position="348"/>
    </location>
</feature>
<dbReference type="PANTHER" id="PTHR33121">
    <property type="entry name" value="CYCLIC DI-GMP PHOSPHODIESTERASE PDEF"/>
    <property type="match status" value="1"/>
</dbReference>
<dbReference type="CDD" id="cd01948">
    <property type="entry name" value="EAL"/>
    <property type="match status" value="1"/>
</dbReference>
<evidence type="ECO:0000313" key="4">
    <source>
        <dbReference type="EMBL" id="MFC3228036.1"/>
    </source>
</evidence>
<dbReference type="InterPro" id="IPR050706">
    <property type="entry name" value="Cyclic-di-GMP_PDE-like"/>
</dbReference>
<dbReference type="SUPFAM" id="SSF141868">
    <property type="entry name" value="EAL domain-like"/>
    <property type="match status" value="1"/>
</dbReference>
<keyword evidence="1" id="KW-0597">Phosphoprotein</keyword>
<dbReference type="EMBL" id="JBHRTR010000027">
    <property type="protein sequence ID" value="MFC3228036.1"/>
    <property type="molecule type" value="Genomic_DNA"/>
</dbReference>
<feature type="domain" description="Response regulatory" evidence="2">
    <location>
        <begin position="1"/>
        <end position="74"/>
    </location>
</feature>
<evidence type="ECO:0000313" key="5">
    <source>
        <dbReference type="Proteomes" id="UP001595528"/>
    </source>
</evidence>
<proteinExistence type="predicted"/>
<reference evidence="5" key="1">
    <citation type="journal article" date="2019" name="Int. J. Syst. Evol. Microbiol.">
        <title>The Global Catalogue of Microorganisms (GCM) 10K type strain sequencing project: providing services to taxonomists for standard genome sequencing and annotation.</title>
        <authorList>
            <consortium name="The Broad Institute Genomics Platform"/>
            <consortium name="The Broad Institute Genome Sequencing Center for Infectious Disease"/>
            <person name="Wu L."/>
            <person name="Ma J."/>
        </authorList>
    </citation>
    <scope>NUCLEOTIDE SEQUENCE [LARGE SCALE GENOMIC DNA]</scope>
    <source>
        <strain evidence="5">KCTC 42964</strain>
    </source>
</reference>
<gene>
    <name evidence="4" type="ORF">ACFOGJ_12385</name>
</gene>
<dbReference type="SUPFAM" id="SSF52172">
    <property type="entry name" value="CheY-like"/>
    <property type="match status" value="1"/>
</dbReference>
<dbReference type="PROSITE" id="PS50883">
    <property type="entry name" value="EAL"/>
    <property type="match status" value="1"/>
</dbReference>
<dbReference type="Gene3D" id="3.40.50.2300">
    <property type="match status" value="1"/>
</dbReference>
<dbReference type="InterPro" id="IPR011006">
    <property type="entry name" value="CheY-like_superfamily"/>
</dbReference>
<organism evidence="4 5">
    <name type="scientific">Marinibaculum pumilum</name>
    <dbReference type="NCBI Taxonomy" id="1766165"/>
    <lineage>
        <taxon>Bacteria</taxon>
        <taxon>Pseudomonadati</taxon>
        <taxon>Pseudomonadota</taxon>
        <taxon>Alphaproteobacteria</taxon>
        <taxon>Rhodospirillales</taxon>
        <taxon>Rhodospirillaceae</taxon>
        <taxon>Marinibaculum</taxon>
    </lineage>
</organism>
<dbReference type="RefSeq" id="WP_379900766.1">
    <property type="nucleotide sequence ID" value="NZ_JBHRTR010000027.1"/>
</dbReference>
<keyword evidence="5" id="KW-1185">Reference proteome</keyword>
<sequence length="358" mass="38369">MLLDLHLPGYDGLALLNELYRQHSRARIILISGADRRVLKSASEFGRSRGLSIAGALEKPFAVEALEALLSGLAEQEIPRDLPAEGGGPTGELSCSDLAAAIADGDLFLRYQPKLVLGREGRPDRIAGVEALVRWRHPRHGEVPPARFIGLAEQSGLTGGLTDTVFRAAAGQAAQWQAEGLRLQVAVNLSQALLGDTTLPDPLARTARDEGVAPGRITLEVTESAVSRDAVAATEVLTRFRLNGFGLSIDDFDTGHSSLVELYKMPFNELKIDRTFVSQVEQQEEARVIVRTLVRMAHELGLRTVGEGVETKAMLDFLRDCGCDEVQGYAVSRPVLPEAVAGIVARQGPGQAAVSPAG</sequence>
<dbReference type="Pfam" id="PF00563">
    <property type="entry name" value="EAL"/>
    <property type="match status" value="1"/>
</dbReference>
<dbReference type="Gene3D" id="3.20.20.450">
    <property type="entry name" value="EAL domain"/>
    <property type="match status" value="1"/>
</dbReference>
<dbReference type="InterPro" id="IPR001789">
    <property type="entry name" value="Sig_transdc_resp-reg_receiver"/>
</dbReference>
<evidence type="ECO:0000256" key="1">
    <source>
        <dbReference type="PROSITE-ProRule" id="PRU00169"/>
    </source>
</evidence>
<evidence type="ECO:0000259" key="3">
    <source>
        <dbReference type="PROSITE" id="PS50883"/>
    </source>
</evidence>
<comment type="caution">
    <text evidence="4">The sequence shown here is derived from an EMBL/GenBank/DDBJ whole genome shotgun (WGS) entry which is preliminary data.</text>
</comment>
<protein>
    <submittedName>
        <fullName evidence="4">EAL domain-containing protein</fullName>
    </submittedName>
</protein>
<name>A0ABV7L114_9PROT</name>
<dbReference type="InterPro" id="IPR035919">
    <property type="entry name" value="EAL_sf"/>
</dbReference>
<dbReference type="PROSITE" id="PS50110">
    <property type="entry name" value="RESPONSE_REGULATORY"/>
    <property type="match status" value="1"/>
</dbReference>
<feature type="modified residue" description="4-aspartylphosphate" evidence="1">
    <location>
        <position position="4"/>
    </location>
</feature>
<dbReference type="PANTHER" id="PTHR33121:SF79">
    <property type="entry name" value="CYCLIC DI-GMP PHOSPHODIESTERASE PDED-RELATED"/>
    <property type="match status" value="1"/>
</dbReference>
<dbReference type="Proteomes" id="UP001595528">
    <property type="component" value="Unassembled WGS sequence"/>
</dbReference>